<dbReference type="STRING" id="546874.SAMN04488544_0973"/>
<dbReference type="InterPro" id="IPR023214">
    <property type="entry name" value="HAD_sf"/>
</dbReference>
<dbReference type="Pfam" id="PF13242">
    <property type="entry name" value="Hydrolase_like"/>
    <property type="match status" value="1"/>
</dbReference>
<sequence length="345" mass="35320">MTEAVGATGSPALVDAYDGVLFDLDGVIYLGPVAVPGAPPALAGLRERGVPVGFVTNNAARTPGAVAEHLTELGIPAERSDVVTSAQAGAQVLRHDLPAGTKVLLVGGDGVREALAEAGLSAVESADDEPVAVLQGYGVDLTWQQLIEASIAINRGARWVATNDDPTRPTDRGLVPGNGAAVQAVRLAVTVDPEVAGKPYRPLLDETIARLGVHRPLFVGDRLDTDIAGAVNAGLDGMLVLSGSHGPADLLVAGPGTRPTHLGLDAGALLQPERSVTLDGDRACCGSAVARVEDGRLLLEGDPPTTAQGWAEATWAAAHLAWRAMDEGHPLDLTAVLPVLARPSS</sequence>
<gene>
    <name evidence="1" type="ORF">SAMN04488544_0973</name>
</gene>
<proteinExistence type="predicted"/>
<protein>
    <submittedName>
        <fullName evidence="1">Haloacid Dehalogenase Superfamily Class (Subfamily) IIA</fullName>
    </submittedName>
</protein>
<dbReference type="PANTHER" id="PTHR19288:SF95">
    <property type="entry name" value="D-GLYCEROL 3-PHOSPHATE PHOSPHATASE"/>
    <property type="match status" value="1"/>
</dbReference>
<dbReference type="GO" id="GO:0005737">
    <property type="term" value="C:cytoplasm"/>
    <property type="evidence" value="ECO:0007669"/>
    <property type="project" value="TreeGrafter"/>
</dbReference>
<dbReference type="InterPro" id="IPR006357">
    <property type="entry name" value="HAD-SF_hydro_IIA"/>
</dbReference>
<dbReference type="SUPFAM" id="SSF56784">
    <property type="entry name" value="HAD-like"/>
    <property type="match status" value="1"/>
</dbReference>
<dbReference type="Pfam" id="PF13344">
    <property type="entry name" value="Hydrolase_6"/>
    <property type="match status" value="1"/>
</dbReference>
<dbReference type="AlphaFoldDB" id="A0A1H2LX60"/>
<dbReference type="Gene3D" id="3.40.50.1000">
    <property type="entry name" value="HAD superfamily/HAD-like"/>
    <property type="match status" value="2"/>
</dbReference>
<evidence type="ECO:0000313" key="1">
    <source>
        <dbReference type="EMBL" id="SDU85288.1"/>
    </source>
</evidence>
<accession>A0A1H2LX60</accession>
<reference evidence="2" key="1">
    <citation type="submission" date="2016-10" db="EMBL/GenBank/DDBJ databases">
        <authorList>
            <person name="Varghese N."/>
            <person name="Submissions S."/>
        </authorList>
    </citation>
    <scope>NUCLEOTIDE SEQUENCE [LARGE SCALE GENOMIC DNA]</scope>
    <source>
        <strain evidence="2">DSM 21743</strain>
    </source>
</reference>
<dbReference type="Proteomes" id="UP000198825">
    <property type="component" value="Chromosome I"/>
</dbReference>
<dbReference type="NCBIfam" id="TIGR01460">
    <property type="entry name" value="HAD-SF-IIA"/>
    <property type="match status" value="1"/>
</dbReference>
<dbReference type="GO" id="GO:0016791">
    <property type="term" value="F:phosphatase activity"/>
    <property type="evidence" value="ECO:0007669"/>
    <property type="project" value="TreeGrafter"/>
</dbReference>
<dbReference type="PANTHER" id="PTHR19288">
    <property type="entry name" value="4-NITROPHENYLPHOSPHATASE-RELATED"/>
    <property type="match status" value="1"/>
</dbReference>
<organism evidence="1 2">
    <name type="scientific">Microlunatus sagamiharensis</name>
    <dbReference type="NCBI Taxonomy" id="546874"/>
    <lineage>
        <taxon>Bacteria</taxon>
        <taxon>Bacillati</taxon>
        <taxon>Actinomycetota</taxon>
        <taxon>Actinomycetes</taxon>
        <taxon>Propionibacteriales</taxon>
        <taxon>Propionibacteriaceae</taxon>
        <taxon>Microlunatus</taxon>
    </lineage>
</organism>
<name>A0A1H2LX60_9ACTN</name>
<evidence type="ECO:0000313" key="2">
    <source>
        <dbReference type="Proteomes" id="UP000198825"/>
    </source>
</evidence>
<dbReference type="InterPro" id="IPR036412">
    <property type="entry name" value="HAD-like_sf"/>
</dbReference>
<keyword evidence="2" id="KW-1185">Reference proteome</keyword>
<dbReference type="EMBL" id="LT629799">
    <property type="protein sequence ID" value="SDU85288.1"/>
    <property type="molecule type" value="Genomic_DNA"/>
</dbReference>